<dbReference type="EMBL" id="QEWH01000055">
    <property type="protein sequence ID" value="RBA46554.1"/>
    <property type="molecule type" value="Genomic_DNA"/>
</dbReference>
<comment type="caution">
    <text evidence="1">The sequence shown here is derived from an EMBL/GenBank/DDBJ whole genome shotgun (WGS) entry which is preliminary data.</text>
</comment>
<protein>
    <submittedName>
        <fullName evidence="1">DUF2971 domain-containing protein</fullName>
    </submittedName>
</protein>
<evidence type="ECO:0000313" key="2">
    <source>
        <dbReference type="Proteomes" id="UP000253688"/>
    </source>
</evidence>
<dbReference type="AlphaFoldDB" id="A0A365PIV1"/>
<sequence>MNSSNNIGIAEAELDQPIYRIFSLERFFQVLHKKQLTLVKPHLWDDPFENVLLKSEFKTASNETAVFEAHDSVYGQCWTRHAESDAMWRIYSPHKSGVRLQTTPRKLLATLQTNIHEHPELYGFIGKVIYAINENHLKELLQKINLTATDGSGIAQSLLYKRKEFEHEQEIRLIYSGPDGKCPNNIFNCSIEPNALFDSIMFDPRIDESLQKACTAAIQNLDCNVKVEISNLYNLPNGFSFHLH</sequence>
<dbReference type="RefSeq" id="WP_112986759.1">
    <property type="nucleotide sequence ID" value="NZ_CP131470.1"/>
</dbReference>
<reference evidence="1 2" key="1">
    <citation type="submission" date="2018-04" db="EMBL/GenBank/DDBJ databases">
        <title>Acinetobacter junii Genome sequencing and assembly.</title>
        <authorList>
            <person name="Su J."/>
            <person name="Rensing C."/>
            <person name="Mazhar H.S."/>
        </authorList>
    </citation>
    <scope>NUCLEOTIDE SEQUENCE [LARGE SCALE GENOMIC DNA]</scope>
    <source>
        <strain evidence="1 2">SC22</strain>
    </source>
</reference>
<dbReference type="Pfam" id="PF11185">
    <property type="entry name" value="DUF2971"/>
    <property type="match status" value="1"/>
</dbReference>
<name>A0A365PIV1_ACIJU</name>
<organism evidence="1 2">
    <name type="scientific">Acinetobacter junii</name>
    <dbReference type="NCBI Taxonomy" id="40215"/>
    <lineage>
        <taxon>Bacteria</taxon>
        <taxon>Pseudomonadati</taxon>
        <taxon>Pseudomonadota</taxon>
        <taxon>Gammaproteobacteria</taxon>
        <taxon>Moraxellales</taxon>
        <taxon>Moraxellaceae</taxon>
        <taxon>Acinetobacter</taxon>
    </lineage>
</organism>
<gene>
    <name evidence="1" type="ORF">DC346_10070</name>
</gene>
<dbReference type="Proteomes" id="UP000253688">
    <property type="component" value="Unassembled WGS sequence"/>
</dbReference>
<accession>A0A365PIV1</accession>
<proteinExistence type="predicted"/>
<evidence type="ECO:0000313" key="1">
    <source>
        <dbReference type="EMBL" id="RBA46554.1"/>
    </source>
</evidence>
<dbReference type="InterPro" id="IPR021352">
    <property type="entry name" value="DUF2971"/>
</dbReference>